<dbReference type="InterPro" id="IPR029060">
    <property type="entry name" value="PIN-like_dom_sf"/>
</dbReference>
<dbReference type="Pfam" id="PF01850">
    <property type="entry name" value="PIN"/>
    <property type="match status" value="1"/>
</dbReference>
<dbReference type="SMART" id="SM00670">
    <property type="entry name" value="PINc"/>
    <property type="match status" value="1"/>
</dbReference>
<gene>
    <name evidence="7" type="ordered locus">Tter_1561</name>
</gene>
<dbReference type="PANTHER" id="PTHR11603">
    <property type="entry name" value="AAA FAMILY ATPASE"/>
    <property type="match status" value="1"/>
</dbReference>
<comment type="cofactor">
    <cofactor evidence="1">
        <name>Mg(2+)</name>
        <dbReference type="ChEBI" id="CHEBI:18420"/>
    </cofactor>
</comment>
<keyword evidence="8" id="KW-1185">Reference proteome</keyword>
<keyword evidence="3" id="KW-0378">Hydrolase</keyword>
<dbReference type="SUPFAM" id="SSF88723">
    <property type="entry name" value="PIN domain-like"/>
    <property type="match status" value="1"/>
</dbReference>
<dbReference type="AlphaFoldDB" id="D1CCF2"/>
<accession>D1CCF2</accession>
<evidence type="ECO:0000256" key="3">
    <source>
        <dbReference type="ARBA" id="ARBA00022801"/>
    </source>
</evidence>
<dbReference type="Gene3D" id="3.40.50.1010">
    <property type="entry name" value="5'-nuclease"/>
    <property type="match status" value="1"/>
</dbReference>
<proteinExistence type="predicted"/>
<dbReference type="HOGENOM" id="CLU_050839_0_0_0"/>
<dbReference type="STRING" id="525904.Tter_1561"/>
<dbReference type="Proteomes" id="UP000000323">
    <property type="component" value="Chromosome 1"/>
</dbReference>
<name>D1CCF2_THET1</name>
<evidence type="ECO:0000259" key="6">
    <source>
        <dbReference type="PROSITE" id="PS50926"/>
    </source>
</evidence>
<evidence type="ECO:0000313" key="8">
    <source>
        <dbReference type="Proteomes" id="UP000000323"/>
    </source>
</evidence>
<dbReference type="InterPro" id="IPR002716">
    <property type="entry name" value="PIN_dom"/>
</dbReference>
<feature type="domain" description="TRAM" evidence="6">
    <location>
        <begin position="285"/>
        <end position="357"/>
    </location>
</feature>
<dbReference type="RefSeq" id="WP_012875501.1">
    <property type="nucleotide sequence ID" value="NC_013525.1"/>
</dbReference>
<dbReference type="eggNOG" id="COG4956">
    <property type="taxonomic scope" value="Bacteria"/>
</dbReference>
<feature type="transmembrane region" description="Helical" evidence="5">
    <location>
        <begin position="35"/>
        <end position="58"/>
    </location>
</feature>
<dbReference type="GO" id="GO:0004518">
    <property type="term" value="F:nuclease activity"/>
    <property type="evidence" value="ECO:0007669"/>
    <property type="project" value="UniProtKB-KW"/>
</dbReference>
<dbReference type="InterPro" id="IPR052041">
    <property type="entry name" value="Nucleic_acid_metab_PIN/TRAM"/>
</dbReference>
<dbReference type="PROSITE" id="PS50926">
    <property type="entry name" value="TRAM"/>
    <property type="match status" value="1"/>
</dbReference>
<dbReference type="OrthoDB" id="9780734at2"/>
<dbReference type="EMBL" id="CP001825">
    <property type="protein sequence ID" value="ACZ42467.1"/>
    <property type="molecule type" value="Genomic_DNA"/>
</dbReference>
<dbReference type="KEGG" id="ttr:Tter_1561"/>
<evidence type="ECO:0000256" key="5">
    <source>
        <dbReference type="SAM" id="Phobius"/>
    </source>
</evidence>
<dbReference type="CDD" id="cd09877">
    <property type="entry name" value="PIN_YacL-like"/>
    <property type="match status" value="1"/>
</dbReference>
<keyword evidence="2" id="KW-0540">Nuclease</keyword>
<feature type="transmembrane region" description="Helical" evidence="5">
    <location>
        <begin position="110"/>
        <end position="129"/>
    </location>
</feature>
<sequence>MNIRLVIRLFVAILLGLIGWQLGYSAAAALDPLFRWAWIVGLSGVFIGALLGLLFAPYLTIVPFNAVRKWIASVAVSDLVAAGVGLILGLVISALVTFPLRALPGFLGNLMPLLAAIAITYVCIMVVVMRHREIAEYVTERKFLTGAPRKGFVVGNRYILDTSSIVDGRIADIVSTGFLSGDLIVPQFILRELQAIADSQDSLKRARGRRGLDVLAALQESSNVRVEIFEGHIEAGEDVDSKLLYLAKDLSAPIITNDYNLNKIATLQGVKILNVNELAHALRPVLLPGEDLTVKIIQEGKEYNQGVGYLDDGTMVVVEGGKSKMNCEVDVVVTRVLQTVAGRMVFAQLADVERDAR</sequence>
<protein>
    <submittedName>
        <fullName evidence="7">PilT protein domain protein</fullName>
    </submittedName>
</protein>
<evidence type="ECO:0000256" key="4">
    <source>
        <dbReference type="ARBA" id="ARBA00022842"/>
    </source>
</evidence>
<organism evidence="7 8">
    <name type="scientific">Thermobaculum terrenum (strain ATCC BAA-798 / CCMEE 7001 / YNP1)</name>
    <dbReference type="NCBI Taxonomy" id="525904"/>
    <lineage>
        <taxon>Bacteria</taxon>
        <taxon>Bacillati</taxon>
        <taxon>Chloroflexota</taxon>
        <taxon>Chloroflexia</taxon>
        <taxon>Candidatus Thermobaculales</taxon>
        <taxon>Candidatus Thermobaculaceae</taxon>
        <taxon>Thermobaculum</taxon>
    </lineage>
</organism>
<keyword evidence="5" id="KW-1133">Transmembrane helix</keyword>
<dbReference type="InterPro" id="IPR002792">
    <property type="entry name" value="TRAM_dom"/>
</dbReference>
<keyword evidence="5" id="KW-0812">Transmembrane</keyword>
<dbReference type="GO" id="GO:0016787">
    <property type="term" value="F:hydrolase activity"/>
    <property type="evidence" value="ECO:0007669"/>
    <property type="project" value="UniProtKB-KW"/>
</dbReference>
<feature type="transmembrane region" description="Helical" evidence="5">
    <location>
        <begin position="70"/>
        <end position="98"/>
    </location>
</feature>
<keyword evidence="5" id="KW-0472">Membrane</keyword>
<dbReference type="PANTHER" id="PTHR11603:SF147">
    <property type="entry name" value="MEMBRANE PROTEIN"/>
    <property type="match status" value="1"/>
</dbReference>
<reference evidence="8" key="1">
    <citation type="journal article" date="2010" name="Stand. Genomic Sci.">
        <title>Complete genome sequence of 'Thermobaculum terrenum' type strain (YNP1).</title>
        <authorList>
            <person name="Kiss H."/>
            <person name="Cleland D."/>
            <person name="Lapidus A."/>
            <person name="Lucas S."/>
            <person name="Glavina Del Rio T."/>
            <person name="Nolan M."/>
            <person name="Tice H."/>
            <person name="Han C."/>
            <person name="Goodwin L."/>
            <person name="Pitluck S."/>
            <person name="Liolios K."/>
            <person name="Ivanova N."/>
            <person name="Mavromatis K."/>
            <person name="Ovchinnikova G."/>
            <person name="Pati A."/>
            <person name="Chen A."/>
            <person name="Palaniappan K."/>
            <person name="Land M."/>
            <person name="Hauser L."/>
            <person name="Chang Y."/>
            <person name="Jeffries C."/>
            <person name="Lu M."/>
            <person name="Brettin T."/>
            <person name="Detter J."/>
            <person name="Goker M."/>
            <person name="Tindall B."/>
            <person name="Beck B."/>
            <person name="McDermott T."/>
            <person name="Woyke T."/>
            <person name="Bristow J."/>
            <person name="Eisen J."/>
            <person name="Markowitz V."/>
            <person name="Hugenholtz P."/>
            <person name="Kyrpides N."/>
            <person name="Klenk H."/>
            <person name="Cheng J."/>
        </authorList>
    </citation>
    <scope>NUCLEOTIDE SEQUENCE [LARGE SCALE GENOMIC DNA]</scope>
    <source>
        <strain evidence="8">ATCC BAA-798 / YNP1</strain>
    </source>
</reference>
<evidence type="ECO:0000256" key="2">
    <source>
        <dbReference type="ARBA" id="ARBA00022722"/>
    </source>
</evidence>
<evidence type="ECO:0000313" key="7">
    <source>
        <dbReference type="EMBL" id="ACZ42467.1"/>
    </source>
</evidence>
<evidence type="ECO:0000256" key="1">
    <source>
        <dbReference type="ARBA" id="ARBA00001946"/>
    </source>
</evidence>
<keyword evidence="4" id="KW-0460">Magnesium</keyword>